<feature type="transmembrane region" description="Helical" evidence="7">
    <location>
        <begin position="12"/>
        <end position="35"/>
    </location>
</feature>
<accession>A0A160VA97</accession>
<reference evidence="9" key="1">
    <citation type="submission" date="2015-10" db="EMBL/GenBank/DDBJ databases">
        <authorList>
            <person name="Gilbert D.G."/>
        </authorList>
    </citation>
    <scope>NUCLEOTIDE SEQUENCE</scope>
</reference>
<feature type="transmembrane region" description="Helical" evidence="7">
    <location>
        <begin position="47"/>
        <end position="67"/>
    </location>
</feature>
<keyword evidence="5 7" id="KW-1133">Transmembrane helix</keyword>
<sequence>MDSWRAYRDFRFLWIANFFANTAQWLQLLSIGWLVRDLTDSFASSGLLVVTVGGMTTLPTLVVGPWAGVLGDRVDRRKLVMAVQAFMTVAAVIFAFVVHSGHVEWWHAYIYVFISGICWSISLTVRQTLVANTVPREALVNAYASNTLTITGTRMVGPFVGGILITTIGFTWNFAIEAGLYSATVLAFFPMKTPYLQTRPEDSGGSPLANFMEGLRYVRKQERVIWNLLVVGLIPNVLLHPVWFVLPVFTVEVLHRSADTGGILLAVTGFGGLLSALTIASVGFGYNRGLICLAAILLASTTVVLFAFSHWLFLAMILIGLMSLAQATFRTSSSTLIQSLVPDHLRSRITSLHLYSQGFVFMSSLAVGLLVDLTTVVIALSVVGGAGILLGAISYLALPGLRAAR</sequence>
<evidence type="ECO:0000256" key="4">
    <source>
        <dbReference type="ARBA" id="ARBA00022692"/>
    </source>
</evidence>
<evidence type="ECO:0000256" key="6">
    <source>
        <dbReference type="ARBA" id="ARBA00023136"/>
    </source>
</evidence>
<dbReference type="Pfam" id="PF05977">
    <property type="entry name" value="MFS_3"/>
    <property type="match status" value="1"/>
</dbReference>
<feature type="transmembrane region" description="Helical" evidence="7">
    <location>
        <begin position="224"/>
        <end position="243"/>
    </location>
</feature>
<evidence type="ECO:0000313" key="9">
    <source>
        <dbReference type="EMBL" id="CUV02868.1"/>
    </source>
</evidence>
<feature type="domain" description="Major facilitator superfamily (MFS) profile" evidence="8">
    <location>
        <begin position="13"/>
        <end position="402"/>
    </location>
</feature>
<name>A0A160VA97_9ZZZZ</name>
<dbReference type="GO" id="GO:0022857">
    <property type="term" value="F:transmembrane transporter activity"/>
    <property type="evidence" value="ECO:0007669"/>
    <property type="project" value="InterPro"/>
</dbReference>
<dbReference type="InterPro" id="IPR010290">
    <property type="entry name" value="TM_effector"/>
</dbReference>
<dbReference type="PANTHER" id="PTHR23513">
    <property type="entry name" value="INTEGRAL MEMBRANE EFFLUX PROTEIN-RELATED"/>
    <property type="match status" value="1"/>
</dbReference>
<dbReference type="Gene3D" id="1.20.1250.20">
    <property type="entry name" value="MFS general substrate transporter like domains"/>
    <property type="match status" value="1"/>
</dbReference>
<keyword evidence="3" id="KW-1003">Cell membrane</keyword>
<gene>
    <name evidence="9" type="ORF">MGWOODY_Clf1227</name>
</gene>
<proteinExistence type="predicted"/>
<evidence type="ECO:0000256" key="1">
    <source>
        <dbReference type="ARBA" id="ARBA00004651"/>
    </source>
</evidence>
<feature type="transmembrane region" description="Helical" evidence="7">
    <location>
        <begin position="138"/>
        <end position="157"/>
    </location>
</feature>
<protein>
    <submittedName>
        <fullName evidence="9">Transporter, putative</fullName>
    </submittedName>
</protein>
<dbReference type="PANTHER" id="PTHR23513:SF6">
    <property type="entry name" value="MAJOR FACILITATOR SUPERFAMILY ASSOCIATED DOMAIN-CONTAINING PROTEIN"/>
    <property type="match status" value="1"/>
</dbReference>
<keyword evidence="6 7" id="KW-0472">Membrane</keyword>
<dbReference type="PROSITE" id="PS50850">
    <property type="entry name" value="MFS"/>
    <property type="match status" value="1"/>
</dbReference>
<feature type="transmembrane region" description="Helical" evidence="7">
    <location>
        <begin position="352"/>
        <end position="371"/>
    </location>
</feature>
<feature type="transmembrane region" description="Helical" evidence="7">
    <location>
        <begin position="377"/>
        <end position="398"/>
    </location>
</feature>
<dbReference type="SUPFAM" id="SSF103473">
    <property type="entry name" value="MFS general substrate transporter"/>
    <property type="match status" value="1"/>
</dbReference>
<evidence type="ECO:0000256" key="2">
    <source>
        <dbReference type="ARBA" id="ARBA00022448"/>
    </source>
</evidence>
<feature type="transmembrane region" description="Helical" evidence="7">
    <location>
        <begin position="289"/>
        <end position="307"/>
    </location>
</feature>
<keyword evidence="4 7" id="KW-0812">Transmembrane</keyword>
<evidence type="ECO:0000256" key="5">
    <source>
        <dbReference type="ARBA" id="ARBA00022989"/>
    </source>
</evidence>
<dbReference type="EMBL" id="FAXA01000329">
    <property type="protein sequence ID" value="CUV02868.1"/>
    <property type="molecule type" value="Genomic_DNA"/>
</dbReference>
<feature type="transmembrane region" description="Helical" evidence="7">
    <location>
        <begin position="163"/>
        <end position="189"/>
    </location>
</feature>
<evidence type="ECO:0000256" key="3">
    <source>
        <dbReference type="ARBA" id="ARBA00022475"/>
    </source>
</evidence>
<organism evidence="9">
    <name type="scientific">hydrothermal vent metagenome</name>
    <dbReference type="NCBI Taxonomy" id="652676"/>
    <lineage>
        <taxon>unclassified sequences</taxon>
        <taxon>metagenomes</taxon>
        <taxon>ecological metagenomes</taxon>
    </lineage>
</organism>
<feature type="transmembrane region" description="Helical" evidence="7">
    <location>
        <begin position="105"/>
        <end position="126"/>
    </location>
</feature>
<evidence type="ECO:0000256" key="7">
    <source>
        <dbReference type="SAM" id="Phobius"/>
    </source>
</evidence>
<dbReference type="InterPro" id="IPR020846">
    <property type="entry name" value="MFS_dom"/>
</dbReference>
<dbReference type="GO" id="GO:0005886">
    <property type="term" value="C:plasma membrane"/>
    <property type="evidence" value="ECO:0007669"/>
    <property type="project" value="UniProtKB-SubCell"/>
</dbReference>
<comment type="subcellular location">
    <subcellularLocation>
        <location evidence="1">Cell membrane</location>
        <topology evidence="1">Multi-pass membrane protein</topology>
    </subcellularLocation>
</comment>
<dbReference type="InterPro" id="IPR036259">
    <property type="entry name" value="MFS_trans_sf"/>
</dbReference>
<evidence type="ECO:0000259" key="8">
    <source>
        <dbReference type="PROSITE" id="PS50850"/>
    </source>
</evidence>
<keyword evidence="2" id="KW-0813">Transport</keyword>
<dbReference type="CDD" id="cd06173">
    <property type="entry name" value="MFS_MefA_like"/>
    <property type="match status" value="1"/>
</dbReference>
<feature type="transmembrane region" description="Helical" evidence="7">
    <location>
        <begin position="79"/>
        <end position="99"/>
    </location>
</feature>
<feature type="transmembrane region" description="Helical" evidence="7">
    <location>
        <begin position="263"/>
        <end position="282"/>
    </location>
</feature>
<dbReference type="AlphaFoldDB" id="A0A160VA97"/>